<keyword evidence="3" id="KW-1185">Reference proteome</keyword>
<name>A0A5B7IVM4_PORTR</name>
<comment type="caution">
    <text evidence="2">The sequence shown here is derived from an EMBL/GenBank/DDBJ whole genome shotgun (WGS) entry which is preliminary data.</text>
</comment>
<accession>A0A5B7IVM4</accession>
<organism evidence="2 3">
    <name type="scientific">Portunus trituberculatus</name>
    <name type="common">Swimming crab</name>
    <name type="synonym">Neptunus trituberculatus</name>
    <dbReference type="NCBI Taxonomy" id="210409"/>
    <lineage>
        <taxon>Eukaryota</taxon>
        <taxon>Metazoa</taxon>
        <taxon>Ecdysozoa</taxon>
        <taxon>Arthropoda</taxon>
        <taxon>Crustacea</taxon>
        <taxon>Multicrustacea</taxon>
        <taxon>Malacostraca</taxon>
        <taxon>Eumalacostraca</taxon>
        <taxon>Eucarida</taxon>
        <taxon>Decapoda</taxon>
        <taxon>Pleocyemata</taxon>
        <taxon>Brachyura</taxon>
        <taxon>Eubrachyura</taxon>
        <taxon>Portunoidea</taxon>
        <taxon>Portunidae</taxon>
        <taxon>Portuninae</taxon>
        <taxon>Portunus</taxon>
    </lineage>
</organism>
<dbReference type="EMBL" id="VSRR010071252">
    <property type="protein sequence ID" value="MPC86373.1"/>
    <property type="molecule type" value="Genomic_DNA"/>
</dbReference>
<reference evidence="2 3" key="1">
    <citation type="submission" date="2019-05" db="EMBL/GenBank/DDBJ databases">
        <title>Another draft genome of Portunus trituberculatus and its Hox gene families provides insights of decapod evolution.</title>
        <authorList>
            <person name="Jeong J.-H."/>
            <person name="Song I."/>
            <person name="Kim S."/>
            <person name="Choi T."/>
            <person name="Kim D."/>
            <person name="Ryu S."/>
            <person name="Kim W."/>
        </authorList>
    </citation>
    <scope>NUCLEOTIDE SEQUENCE [LARGE SCALE GENOMIC DNA]</scope>
    <source>
        <tissue evidence="2">Muscle</tissue>
    </source>
</reference>
<evidence type="ECO:0000313" key="2">
    <source>
        <dbReference type="EMBL" id="MPC86373.1"/>
    </source>
</evidence>
<evidence type="ECO:0000256" key="1">
    <source>
        <dbReference type="SAM" id="SignalP"/>
    </source>
</evidence>
<keyword evidence="1" id="KW-0732">Signal</keyword>
<dbReference type="AlphaFoldDB" id="A0A5B7IVM4"/>
<evidence type="ECO:0008006" key="4">
    <source>
        <dbReference type="Google" id="ProtNLM"/>
    </source>
</evidence>
<protein>
    <recommendedName>
        <fullName evidence="4">Secreted protein</fullName>
    </recommendedName>
</protein>
<sequence>MVKLVAVVWVIELHMTCPAIEEEGTGVRIIGEAGWEGILTLCVHREALDDALSLKVSCRDDRQGCGGKQGEIRTLMLRHYRSKI</sequence>
<feature type="chain" id="PRO_5022955426" description="Secreted protein" evidence="1">
    <location>
        <begin position="20"/>
        <end position="84"/>
    </location>
</feature>
<dbReference type="Proteomes" id="UP000324222">
    <property type="component" value="Unassembled WGS sequence"/>
</dbReference>
<gene>
    <name evidence="2" type="ORF">E2C01_081197</name>
</gene>
<proteinExistence type="predicted"/>
<evidence type="ECO:0000313" key="3">
    <source>
        <dbReference type="Proteomes" id="UP000324222"/>
    </source>
</evidence>
<feature type="signal peptide" evidence="1">
    <location>
        <begin position="1"/>
        <end position="19"/>
    </location>
</feature>